<evidence type="ECO:0000313" key="2">
    <source>
        <dbReference type="Proteomes" id="UP000198844"/>
    </source>
</evidence>
<gene>
    <name evidence="1" type="ORF">SAMN05192563_1006159</name>
</gene>
<protein>
    <submittedName>
        <fullName evidence="1">Uncharacterized protein</fullName>
    </submittedName>
</protein>
<dbReference type="RefSeq" id="WP_244179358.1">
    <property type="nucleotide sequence ID" value="NZ_FPBH01000006.1"/>
</dbReference>
<name>A0A1I7CE34_9BURK</name>
<sequence length="167" mass="19051">MRQVLFLDYDGVLHRGDSYVTPHGVVSSAPDTIQLFEFAPTLLELLEPCPQIEIVLSTDWCLRFGFEHARDSIPLEGLRQRVTGATYEAELEDSALWPTRQRGVQILRYVRRHSIVSWLAVDDRLDGFQGYYDRLVHCQTDSGLGDRAVIELFSSRLAERFGGRPLV</sequence>
<dbReference type="AlphaFoldDB" id="A0A1I7CE34"/>
<proteinExistence type="predicted"/>
<dbReference type="EMBL" id="FPBH01000006">
    <property type="protein sequence ID" value="SFT97689.1"/>
    <property type="molecule type" value="Genomic_DNA"/>
</dbReference>
<evidence type="ECO:0000313" key="1">
    <source>
        <dbReference type="EMBL" id="SFT97689.1"/>
    </source>
</evidence>
<dbReference type="Pfam" id="PF18143">
    <property type="entry name" value="HAD_SAK_2"/>
    <property type="match status" value="1"/>
</dbReference>
<accession>A0A1I7CE34</accession>
<reference evidence="1 2" key="1">
    <citation type="submission" date="2016-10" db="EMBL/GenBank/DDBJ databases">
        <authorList>
            <person name="de Groot N.N."/>
        </authorList>
    </citation>
    <scope>NUCLEOTIDE SEQUENCE [LARGE SCALE GENOMIC DNA]</scope>
    <source>
        <strain evidence="1 2">LMG 27731</strain>
    </source>
</reference>
<organism evidence="1 2">
    <name type="scientific">Paraburkholderia aspalathi</name>
    <dbReference type="NCBI Taxonomy" id="1324617"/>
    <lineage>
        <taxon>Bacteria</taxon>
        <taxon>Pseudomonadati</taxon>
        <taxon>Pseudomonadota</taxon>
        <taxon>Betaproteobacteria</taxon>
        <taxon>Burkholderiales</taxon>
        <taxon>Burkholderiaceae</taxon>
        <taxon>Paraburkholderia</taxon>
    </lineage>
</organism>
<dbReference type="Proteomes" id="UP000198844">
    <property type="component" value="Unassembled WGS sequence"/>
</dbReference>